<feature type="domain" description="NlpC/P60" evidence="7">
    <location>
        <begin position="199"/>
        <end position="319"/>
    </location>
</feature>
<keyword evidence="5" id="KW-0175">Coiled coil</keyword>
<dbReference type="PROSITE" id="PS51935">
    <property type="entry name" value="NLPC_P60"/>
    <property type="match status" value="1"/>
</dbReference>
<keyword evidence="3" id="KW-0378">Hydrolase</keyword>
<dbReference type="PANTHER" id="PTHR47053">
    <property type="entry name" value="MUREIN DD-ENDOPEPTIDASE MEPH-RELATED"/>
    <property type="match status" value="1"/>
</dbReference>
<evidence type="ECO:0000313" key="9">
    <source>
        <dbReference type="Proteomes" id="UP001500831"/>
    </source>
</evidence>
<name>A0ABN3WEF6_9ACTN</name>
<dbReference type="RefSeq" id="WP_344982062.1">
    <property type="nucleotide sequence ID" value="NZ_BAAAVI010000117.1"/>
</dbReference>
<dbReference type="InterPro" id="IPR038765">
    <property type="entry name" value="Papain-like_cys_pep_sf"/>
</dbReference>
<comment type="similarity">
    <text evidence="1">Belongs to the peptidase C40 family.</text>
</comment>
<dbReference type="InterPro" id="IPR000064">
    <property type="entry name" value="NLP_P60_dom"/>
</dbReference>
<evidence type="ECO:0000256" key="5">
    <source>
        <dbReference type="SAM" id="Coils"/>
    </source>
</evidence>
<feature type="coiled-coil region" evidence="5">
    <location>
        <begin position="25"/>
        <end position="80"/>
    </location>
</feature>
<comment type="caution">
    <text evidence="8">The sequence shown here is derived from an EMBL/GenBank/DDBJ whole genome shotgun (WGS) entry which is preliminary data.</text>
</comment>
<dbReference type="Pfam" id="PF00877">
    <property type="entry name" value="NLPC_P60"/>
    <property type="match status" value="1"/>
</dbReference>
<dbReference type="InterPro" id="IPR051202">
    <property type="entry name" value="Peptidase_C40"/>
</dbReference>
<accession>A0ABN3WEF6</accession>
<evidence type="ECO:0000256" key="2">
    <source>
        <dbReference type="ARBA" id="ARBA00022670"/>
    </source>
</evidence>
<gene>
    <name evidence="8" type="ORF">GCM10010517_79000</name>
</gene>
<proteinExistence type="inferred from homology"/>
<keyword evidence="2" id="KW-0645">Protease</keyword>
<evidence type="ECO:0000259" key="7">
    <source>
        <dbReference type="PROSITE" id="PS51935"/>
    </source>
</evidence>
<feature type="signal peptide" evidence="6">
    <location>
        <begin position="1"/>
        <end position="18"/>
    </location>
</feature>
<dbReference type="Gene3D" id="3.90.1720.10">
    <property type="entry name" value="endopeptidase domain like (from Nostoc punctiforme)"/>
    <property type="match status" value="1"/>
</dbReference>
<dbReference type="SUPFAM" id="SSF54001">
    <property type="entry name" value="Cysteine proteinases"/>
    <property type="match status" value="1"/>
</dbReference>
<dbReference type="PANTHER" id="PTHR47053:SF1">
    <property type="entry name" value="MUREIN DD-ENDOPEPTIDASE MEPH-RELATED"/>
    <property type="match status" value="1"/>
</dbReference>
<dbReference type="EMBL" id="BAAAVI010000117">
    <property type="protein sequence ID" value="GAA2912432.1"/>
    <property type="molecule type" value="Genomic_DNA"/>
</dbReference>
<evidence type="ECO:0000256" key="4">
    <source>
        <dbReference type="ARBA" id="ARBA00022807"/>
    </source>
</evidence>
<reference evidence="8 9" key="1">
    <citation type="journal article" date="2019" name="Int. J. Syst. Evol. Microbiol.">
        <title>The Global Catalogue of Microorganisms (GCM) 10K type strain sequencing project: providing services to taxonomists for standard genome sequencing and annotation.</title>
        <authorList>
            <consortium name="The Broad Institute Genomics Platform"/>
            <consortium name="The Broad Institute Genome Sequencing Center for Infectious Disease"/>
            <person name="Wu L."/>
            <person name="Ma J."/>
        </authorList>
    </citation>
    <scope>NUCLEOTIDE SEQUENCE [LARGE SCALE GENOMIC DNA]</scope>
    <source>
        <strain evidence="8 9">JCM 6242</strain>
    </source>
</reference>
<evidence type="ECO:0000313" key="8">
    <source>
        <dbReference type="EMBL" id="GAA2912432.1"/>
    </source>
</evidence>
<feature type="chain" id="PRO_5046451269" evidence="6">
    <location>
        <begin position="19"/>
        <end position="319"/>
    </location>
</feature>
<keyword evidence="4" id="KW-0788">Thiol protease</keyword>
<dbReference type="Proteomes" id="UP001500831">
    <property type="component" value="Unassembled WGS sequence"/>
</dbReference>
<protein>
    <submittedName>
        <fullName evidence="8">C40 family peptidase</fullName>
    </submittedName>
</protein>
<keyword evidence="9" id="KW-1185">Reference proteome</keyword>
<evidence type="ECO:0000256" key="1">
    <source>
        <dbReference type="ARBA" id="ARBA00007074"/>
    </source>
</evidence>
<evidence type="ECO:0000256" key="3">
    <source>
        <dbReference type="ARBA" id="ARBA00022801"/>
    </source>
</evidence>
<sequence length="319" mass="34651">MAAALVIIALFSSLDRAAAEPQPTLAQARAKLEKLNDQAGKVVDRYNLANVRWKKAKKNYDELNKAYDQQRETVDGLRRNLVTVAVSTYQFGGLNGGAGLLNSGDPASLLSGLAAIDQISAGHAESLRVFDAANRDLKERYDKAKDALTEADKTRDTLAAEKKKTRRLIAEQTKLLRRLGAYRSGDPNSPGIEYNGPASGNARTALQFAFAQIGKPYQWGGEGPGGYDCSGLAQAAWASAGVNLPRTTWEQWSWGASRRVPLDLNQLQPGDLLFSKGLGHMGIYVGNGKMVHAPRTGDVIKVVDLDDYWWGRLLGAVRP</sequence>
<feature type="coiled-coil region" evidence="5">
    <location>
        <begin position="127"/>
        <end position="161"/>
    </location>
</feature>
<evidence type="ECO:0000256" key="6">
    <source>
        <dbReference type="SAM" id="SignalP"/>
    </source>
</evidence>
<organism evidence="8 9">
    <name type="scientific">Streptosporangium fragile</name>
    <dbReference type="NCBI Taxonomy" id="46186"/>
    <lineage>
        <taxon>Bacteria</taxon>
        <taxon>Bacillati</taxon>
        <taxon>Actinomycetota</taxon>
        <taxon>Actinomycetes</taxon>
        <taxon>Streptosporangiales</taxon>
        <taxon>Streptosporangiaceae</taxon>
        <taxon>Streptosporangium</taxon>
    </lineage>
</organism>
<keyword evidence="6" id="KW-0732">Signal</keyword>
<dbReference type="Gene3D" id="6.10.250.3150">
    <property type="match status" value="1"/>
</dbReference>